<comment type="caution">
    <text evidence="1">The sequence shown here is derived from an EMBL/GenBank/DDBJ whole genome shotgun (WGS) entry which is preliminary data.</text>
</comment>
<dbReference type="OrthoDB" id="48458at2"/>
<name>A0A1M4Y015_MARH1</name>
<keyword evidence="2" id="KW-1185">Reference proteome</keyword>
<accession>A0A1M4Y015</accession>
<proteinExistence type="predicted"/>
<dbReference type="EMBL" id="FQUI01000026">
    <property type="protein sequence ID" value="SHE99020.1"/>
    <property type="molecule type" value="Genomic_DNA"/>
</dbReference>
<dbReference type="RefSeq" id="WP_072865151.1">
    <property type="nucleotide sequence ID" value="NZ_FQUI01000026.1"/>
</dbReference>
<dbReference type="AlphaFoldDB" id="A0A1M4Y015"/>
<protein>
    <submittedName>
        <fullName evidence="1">Uncharacterized protein</fullName>
    </submittedName>
</protein>
<reference evidence="1" key="1">
    <citation type="submission" date="2016-11" db="EMBL/GenBank/DDBJ databases">
        <authorList>
            <person name="Varghese N."/>
            <person name="Submissions S."/>
        </authorList>
    </citation>
    <scope>NUCLEOTIDE SEQUENCE [LARGE SCALE GENOMIC DNA]</scope>
    <source>
        <strain evidence="1">DSM 16785</strain>
    </source>
</reference>
<evidence type="ECO:0000313" key="2">
    <source>
        <dbReference type="Proteomes" id="UP000184334"/>
    </source>
</evidence>
<evidence type="ECO:0000313" key="1">
    <source>
        <dbReference type="EMBL" id="SHE99020.1"/>
    </source>
</evidence>
<sequence>MIDEKKYDILNKVLDGEYLEQIDKSLEEEVERYRTYIKAYFLSQESYAVINRCKHTIISKIIINLDMEE</sequence>
<organism evidence="1 2">
    <name type="scientific">Marinitoga hydrogenitolerans (strain DSM 16785 / JCM 12826 / AT1271)</name>
    <dbReference type="NCBI Taxonomy" id="1122195"/>
    <lineage>
        <taxon>Bacteria</taxon>
        <taxon>Thermotogati</taxon>
        <taxon>Thermotogota</taxon>
        <taxon>Thermotogae</taxon>
        <taxon>Petrotogales</taxon>
        <taxon>Petrotogaceae</taxon>
        <taxon>Marinitoga</taxon>
    </lineage>
</organism>
<gene>
    <name evidence="1" type="ORF">SAMN02745164_01560</name>
</gene>
<dbReference type="Proteomes" id="UP000184334">
    <property type="component" value="Unassembled WGS sequence"/>
</dbReference>
<dbReference type="STRING" id="1122195.SAMN02745164_01560"/>